<dbReference type="EMBL" id="JALJOR010000013">
    <property type="protein sequence ID" value="KAK9806885.1"/>
    <property type="molecule type" value="Genomic_DNA"/>
</dbReference>
<evidence type="ECO:0000313" key="4">
    <source>
        <dbReference type="EMBL" id="KAK9806885.1"/>
    </source>
</evidence>
<feature type="domain" description="Alpha/beta hydrolase fold-3" evidence="3">
    <location>
        <begin position="193"/>
        <end position="366"/>
    </location>
</feature>
<comment type="caution">
    <text evidence="4">The sequence shown here is derived from an EMBL/GenBank/DDBJ whole genome shotgun (WGS) entry which is preliminary data.</text>
</comment>
<proteinExistence type="predicted"/>
<feature type="transmembrane region" description="Helical" evidence="2">
    <location>
        <begin position="17"/>
        <end position="37"/>
    </location>
</feature>
<reference evidence="4 5" key="1">
    <citation type="journal article" date="2024" name="Nat. Commun.">
        <title>Phylogenomics reveals the evolutionary origins of lichenization in chlorophyte algae.</title>
        <authorList>
            <person name="Puginier C."/>
            <person name="Libourel C."/>
            <person name="Otte J."/>
            <person name="Skaloud P."/>
            <person name="Haon M."/>
            <person name="Grisel S."/>
            <person name="Petersen M."/>
            <person name="Berrin J.G."/>
            <person name="Delaux P.M."/>
            <person name="Dal Grande F."/>
            <person name="Keller J."/>
        </authorList>
    </citation>
    <scope>NUCLEOTIDE SEQUENCE [LARGE SCALE GENOMIC DNA]</scope>
    <source>
        <strain evidence="4 5">SAG 2043</strain>
    </source>
</reference>
<evidence type="ECO:0000259" key="3">
    <source>
        <dbReference type="Pfam" id="PF07859"/>
    </source>
</evidence>
<feature type="transmembrane region" description="Helical" evidence="2">
    <location>
        <begin position="43"/>
        <end position="60"/>
    </location>
</feature>
<dbReference type="SUPFAM" id="SSF53474">
    <property type="entry name" value="alpha/beta-Hydrolases"/>
    <property type="match status" value="1"/>
</dbReference>
<dbReference type="AlphaFoldDB" id="A0AAW1PES7"/>
<sequence length="368" mass="39426">MFGEAVTKITSGDSQGFAWWLVSFEAGVIGIVAASAFTHCHAYRPAVLATLCVVTALVMASTDTYNSGRRSAGPRSTYVYGGQSSATYDGVTYYFNKPGSTYTSGSSSDKSRYDCAFAGFLLLSIVNASPWDYRNTPIPEMRAGAAAVRKQLYAKWPNAVEQMRDMVIHQDGLSIPVRVYVPASDQAPLPVCLYFHGGGFVFTDDLEVFDPTAGSLASGGSCIVMSVNYRLAPEHPFPAAVDDCYAALTWVANNAASLGGDPSRLAVAGESAGGNLAAACALLARDRQGPELRLQLLHCPVVDAPEPERPSYQKYGKGYMLTEDLMAWFVELYIQQPDDLVNPNFALLRAASFKGVAPAVIITAEYAA</sequence>
<keyword evidence="1" id="KW-0378">Hydrolase</keyword>
<evidence type="ECO:0000256" key="1">
    <source>
        <dbReference type="ARBA" id="ARBA00022801"/>
    </source>
</evidence>
<name>A0AAW1PES7_9CHLO</name>
<dbReference type="GO" id="GO:0016787">
    <property type="term" value="F:hydrolase activity"/>
    <property type="evidence" value="ECO:0007669"/>
    <property type="project" value="UniProtKB-KW"/>
</dbReference>
<keyword evidence="5" id="KW-1185">Reference proteome</keyword>
<dbReference type="InterPro" id="IPR050300">
    <property type="entry name" value="GDXG_lipolytic_enzyme"/>
</dbReference>
<keyword evidence="2" id="KW-1133">Transmembrane helix</keyword>
<dbReference type="PANTHER" id="PTHR48081">
    <property type="entry name" value="AB HYDROLASE SUPERFAMILY PROTEIN C4A8.06C"/>
    <property type="match status" value="1"/>
</dbReference>
<evidence type="ECO:0000256" key="2">
    <source>
        <dbReference type="SAM" id="Phobius"/>
    </source>
</evidence>
<dbReference type="InterPro" id="IPR013094">
    <property type="entry name" value="AB_hydrolase_3"/>
</dbReference>
<accession>A0AAW1PES7</accession>
<keyword evidence="2" id="KW-0812">Transmembrane</keyword>
<gene>
    <name evidence="4" type="ORF">WJX72_006309</name>
</gene>
<dbReference type="Proteomes" id="UP001489004">
    <property type="component" value="Unassembled WGS sequence"/>
</dbReference>
<organism evidence="4 5">
    <name type="scientific">[Myrmecia] bisecta</name>
    <dbReference type="NCBI Taxonomy" id="41462"/>
    <lineage>
        <taxon>Eukaryota</taxon>
        <taxon>Viridiplantae</taxon>
        <taxon>Chlorophyta</taxon>
        <taxon>core chlorophytes</taxon>
        <taxon>Trebouxiophyceae</taxon>
        <taxon>Trebouxiales</taxon>
        <taxon>Trebouxiaceae</taxon>
        <taxon>Myrmecia</taxon>
    </lineage>
</organism>
<dbReference type="InterPro" id="IPR029058">
    <property type="entry name" value="AB_hydrolase_fold"/>
</dbReference>
<dbReference type="PANTHER" id="PTHR48081:SF8">
    <property type="entry name" value="ALPHA_BETA HYDROLASE FOLD-3 DOMAIN-CONTAINING PROTEIN-RELATED"/>
    <property type="match status" value="1"/>
</dbReference>
<keyword evidence="2" id="KW-0472">Membrane</keyword>
<protein>
    <recommendedName>
        <fullName evidence="3">Alpha/beta hydrolase fold-3 domain-containing protein</fullName>
    </recommendedName>
</protein>
<dbReference type="Pfam" id="PF07859">
    <property type="entry name" value="Abhydrolase_3"/>
    <property type="match status" value="1"/>
</dbReference>
<dbReference type="Gene3D" id="3.40.50.1820">
    <property type="entry name" value="alpha/beta hydrolase"/>
    <property type="match status" value="1"/>
</dbReference>
<evidence type="ECO:0000313" key="5">
    <source>
        <dbReference type="Proteomes" id="UP001489004"/>
    </source>
</evidence>